<accession>A0A2I0VCG2</accession>
<sequence>MCKGKTKGGQWYGRGRLDWPGWIWPAGGRQVVAVFLAGEIGREGKGGRRLRVAWSKRRQGQGGKEMESSEDLTTTNLLTSNVFSLNFHKIS</sequence>
<proteinExistence type="predicted"/>
<dbReference type="AlphaFoldDB" id="A0A2I0VCG2"/>
<dbReference type="Proteomes" id="UP000233837">
    <property type="component" value="Unassembled WGS sequence"/>
</dbReference>
<gene>
    <name evidence="1" type="ORF">MA16_Dca020460</name>
</gene>
<keyword evidence="2" id="KW-1185">Reference proteome</keyword>
<reference evidence="1 2" key="2">
    <citation type="journal article" date="2017" name="Nature">
        <title>The Apostasia genome and the evolution of orchids.</title>
        <authorList>
            <person name="Zhang G.Q."/>
            <person name="Liu K.W."/>
            <person name="Li Z."/>
            <person name="Lohaus R."/>
            <person name="Hsiao Y.Y."/>
            <person name="Niu S.C."/>
            <person name="Wang J.Y."/>
            <person name="Lin Y.C."/>
            <person name="Xu Q."/>
            <person name="Chen L.J."/>
            <person name="Yoshida K."/>
            <person name="Fujiwara S."/>
            <person name="Wang Z.W."/>
            <person name="Zhang Y.Q."/>
            <person name="Mitsuda N."/>
            <person name="Wang M."/>
            <person name="Liu G.H."/>
            <person name="Pecoraro L."/>
            <person name="Huang H.X."/>
            <person name="Xiao X.J."/>
            <person name="Lin M."/>
            <person name="Wu X.Y."/>
            <person name="Wu W.L."/>
            <person name="Chen Y.Y."/>
            <person name="Chang S.B."/>
            <person name="Sakamoto S."/>
            <person name="Ohme-Takagi M."/>
            <person name="Yagi M."/>
            <person name="Zeng S.J."/>
            <person name="Shen C.Y."/>
            <person name="Yeh C.M."/>
            <person name="Luo Y.B."/>
            <person name="Tsai W.C."/>
            <person name="Van de Peer Y."/>
            <person name="Liu Z.J."/>
        </authorList>
    </citation>
    <scope>NUCLEOTIDE SEQUENCE [LARGE SCALE GENOMIC DNA]</scope>
    <source>
        <tissue evidence="1">The whole plant</tissue>
    </source>
</reference>
<protein>
    <submittedName>
        <fullName evidence="1">Uncharacterized protein</fullName>
    </submittedName>
</protein>
<organism evidence="1 2">
    <name type="scientific">Dendrobium catenatum</name>
    <dbReference type="NCBI Taxonomy" id="906689"/>
    <lineage>
        <taxon>Eukaryota</taxon>
        <taxon>Viridiplantae</taxon>
        <taxon>Streptophyta</taxon>
        <taxon>Embryophyta</taxon>
        <taxon>Tracheophyta</taxon>
        <taxon>Spermatophyta</taxon>
        <taxon>Magnoliopsida</taxon>
        <taxon>Liliopsida</taxon>
        <taxon>Asparagales</taxon>
        <taxon>Orchidaceae</taxon>
        <taxon>Epidendroideae</taxon>
        <taxon>Malaxideae</taxon>
        <taxon>Dendrobiinae</taxon>
        <taxon>Dendrobium</taxon>
    </lineage>
</organism>
<reference evidence="1 2" key="1">
    <citation type="journal article" date="2016" name="Sci. Rep.">
        <title>The Dendrobium catenatum Lindl. genome sequence provides insights into polysaccharide synthase, floral development and adaptive evolution.</title>
        <authorList>
            <person name="Zhang G.Q."/>
            <person name="Xu Q."/>
            <person name="Bian C."/>
            <person name="Tsai W.C."/>
            <person name="Yeh C.M."/>
            <person name="Liu K.W."/>
            <person name="Yoshida K."/>
            <person name="Zhang L.S."/>
            <person name="Chang S.B."/>
            <person name="Chen F."/>
            <person name="Shi Y."/>
            <person name="Su Y.Y."/>
            <person name="Zhang Y.Q."/>
            <person name="Chen L.J."/>
            <person name="Yin Y."/>
            <person name="Lin M."/>
            <person name="Huang H."/>
            <person name="Deng H."/>
            <person name="Wang Z.W."/>
            <person name="Zhu S.L."/>
            <person name="Zhao X."/>
            <person name="Deng C."/>
            <person name="Niu S.C."/>
            <person name="Huang J."/>
            <person name="Wang M."/>
            <person name="Liu G.H."/>
            <person name="Yang H.J."/>
            <person name="Xiao X.J."/>
            <person name="Hsiao Y.Y."/>
            <person name="Wu W.L."/>
            <person name="Chen Y.Y."/>
            <person name="Mitsuda N."/>
            <person name="Ohme-Takagi M."/>
            <person name="Luo Y.B."/>
            <person name="Van de Peer Y."/>
            <person name="Liu Z.J."/>
        </authorList>
    </citation>
    <scope>NUCLEOTIDE SEQUENCE [LARGE SCALE GENOMIC DNA]</scope>
    <source>
        <tissue evidence="1">The whole plant</tissue>
    </source>
</reference>
<evidence type="ECO:0000313" key="2">
    <source>
        <dbReference type="Proteomes" id="UP000233837"/>
    </source>
</evidence>
<evidence type="ECO:0000313" key="1">
    <source>
        <dbReference type="EMBL" id="PKU61087.1"/>
    </source>
</evidence>
<dbReference type="EMBL" id="KZ503841">
    <property type="protein sequence ID" value="PKU61087.1"/>
    <property type="molecule type" value="Genomic_DNA"/>
</dbReference>
<name>A0A2I0VCG2_9ASPA</name>